<dbReference type="Gene3D" id="1.10.510.10">
    <property type="entry name" value="Transferase(Phosphotransferase) domain 1"/>
    <property type="match status" value="1"/>
</dbReference>
<protein>
    <submittedName>
        <fullName evidence="2">RHTO0S15e00100g1_1</fullName>
    </submittedName>
</protein>
<dbReference type="SUPFAM" id="SSF56112">
    <property type="entry name" value="Protein kinase-like (PK-like)"/>
    <property type="match status" value="1"/>
</dbReference>
<dbReference type="OrthoDB" id="3182995at2759"/>
<feature type="region of interest" description="Disordered" evidence="1">
    <location>
        <begin position="385"/>
        <end position="481"/>
    </location>
</feature>
<reference evidence="2" key="1">
    <citation type="journal article" date="2014" name="Genome Announc.">
        <title>Draft genome sequence of Rhodosporidium toruloides CECT1137, an oleaginous yeast of biotechnological interest.</title>
        <authorList>
            <person name="Morin N."/>
            <person name="Calcas X."/>
            <person name="Devillers H."/>
            <person name="Durrens P."/>
            <person name="Sherman D.J."/>
            <person name="Nicaud J.-M."/>
            <person name="Neuveglise C."/>
        </authorList>
    </citation>
    <scope>NUCLEOTIDE SEQUENCE</scope>
    <source>
        <strain evidence="2">CECT1137</strain>
    </source>
</reference>
<evidence type="ECO:0000313" key="2">
    <source>
        <dbReference type="EMBL" id="CDR47649.1"/>
    </source>
</evidence>
<evidence type="ECO:0000256" key="1">
    <source>
        <dbReference type="SAM" id="MobiDB-lite"/>
    </source>
</evidence>
<dbReference type="AlphaFoldDB" id="A0A061BE66"/>
<accession>A0A061BE66</accession>
<name>A0A061BE66_RHOTO</name>
<gene>
    <name evidence="2" type="ORF">RHTO0S_15e00100g</name>
</gene>
<feature type="region of interest" description="Disordered" evidence="1">
    <location>
        <begin position="34"/>
        <end position="68"/>
    </location>
</feature>
<dbReference type="EMBL" id="LK052950">
    <property type="protein sequence ID" value="CDR47649.1"/>
    <property type="molecule type" value="Genomic_DNA"/>
</dbReference>
<dbReference type="InterPro" id="IPR011009">
    <property type="entry name" value="Kinase-like_dom_sf"/>
</dbReference>
<organism evidence="2">
    <name type="scientific">Rhodotorula toruloides</name>
    <name type="common">Yeast</name>
    <name type="synonym">Rhodosporidium toruloides</name>
    <dbReference type="NCBI Taxonomy" id="5286"/>
    <lineage>
        <taxon>Eukaryota</taxon>
        <taxon>Fungi</taxon>
        <taxon>Dikarya</taxon>
        <taxon>Basidiomycota</taxon>
        <taxon>Pucciniomycotina</taxon>
        <taxon>Microbotryomycetes</taxon>
        <taxon>Sporidiobolales</taxon>
        <taxon>Sporidiobolaceae</taxon>
        <taxon>Rhodotorula</taxon>
    </lineage>
</organism>
<sequence>MPPKDASTPTVKDHVDAMRLVLRTPIPARHFVRQATSARQAKSPGGTLKLPSQDTQRSIRAGETNGRDTAIPLTIERISETGKTPYNDAVRQQVNGFLDRIETEQPTSLKLPPKVYKPDPPDPLLTTYGYEDQLQGYLGDDFKPVAMVLRSVDGRVWNVENDKNHAKSASPVSVTEADIVILRLDGGRWEGAVTEEKAMTKEQMRASYANLLNDYSTFPCFVSEEEKEGKLGKAGKEGRNVPVYYWDEKSGELRPVRTNGTLRLGVQLASIVSSRIRRSIHAGLADPYIPLVVTNGDLFFTVLGRNITIDGKEYTRLGLTPPESLDNFPLRVLLFGHALMHQKTPRLPPPPGYSLDDALTATTHPSTAFASRAKAEAALLALKQTKGGGRGAGGGPGAGGGSGEGTSGGDSAGGKRVGGGGKKGGEKGGKKGGGGKSRGGGASGAGGQVLALASEPQTLPWLRSGTKRPADREGGAMSRIDGRLCERTTGVLPDQFDLVSAWWGGGQSLPIRYERVTTRDSPTTSDDVPTIVMDQLLSKNGSLLIAKSTSLDLVFKEVCLDDDAVDEIVNERACFEQLYQNDDARDFLVGYVGFYQSNTGSYYCLVTEAGEPVEGWRSERDAIVDIVKQLHQHGFVHGDLAARNIVKTPAGLRLLDLGRAREADEDDCAREMEGLKRVLAGEAEEVDYEWLGYSTW</sequence>
<feature type="compositionally biased region" description="Basic and acidic residues" evidence="1">
    <location>
        <begin position="468"/>
        <end position="481"/>
    </location>
</feature>
<feature type="compositionally biased region" description="Gly residues" evidence="1">
    <location>
        <begin position="386"/>
        <end position="422"/>
    </location>
</feature>
<proteinExistence type="predicted"/>
<feature type="compositionally biased region" description="Gly residues" evidence="1">
    <location>
        <begin position="431"/>
        <end position="447"/>
    </location>
</feature>